<sequence length="171" mass="19723">MSKRITLMLVFIGMITLQSCTVNEVKEGPDKDTISEVFEYSNVNLTNSNDYSRILNFPFAIYPSDMVLVYRLTGLDSNRDVWKLLPETYYYDDGTLNFGYKNDFTRVNAVVELFGYDLPGLNPDFRLNQVFRVVVIPGSFASRTAAFNFEDYEAVVERYQLDEANVIKIQE</sequence>
<gene>
    <name evidence="1" type="ORF">ACFSX9_11710</name>
</gene>
<organism evidence="1 2">
    <name type="scientific">Flavobacterium ardleyense</name>
    <dbReference type="NCBI Taxonomy" id="2038737"/>
    <lineage>
        <taxon>Bacteria</taxon>
        <taxon>Pseudomonadati</taxon>
        <taxon>Bacteroidota</taxon>
        <taxon>Flavobacteriia</taxon>
        <taxon>Flavobacteriales</taxon>
        <taxon>Flavobacteriaceae</taxon>
        <taxon>Flavobacterium</taxon>
    </lineage>
</organism>
<dbReference type="PROSITE" id="PS51257">
    <property type="entry name" value="PROKAR_LIPOPROTEIN"/>
    <property type="match status" value="1"/>
</dbReference>
<evidence type="ECO:0000313" key="1">
    <source>
        <dbReference type="EMBL" id="MFD2909394.1"/>
    </source>
</evidence>
<evidence type="ECO:0000313" key="2">
    <source>
        <dbReference type="Proteomes" id="UP001597549"/>
    </source>
</evidence>
<name>A0ABW5Z941_9FLAO</name>
<proteinExistence type="predicted"/>
<dbReference type="Proteomes" id="UP001597549">
    <property type="component" value="Unassembled WGS sequence"/>
</dbReference>
<dbReference type="RefSeq" id="WP_379807863.1">
    <property type="nucleotide sequence ID" value="NZ_JBHUOL010000018.1"/>
</dbReference>
<comment type="caution">
    <text evidence="1">The sequence shown here is derived from an EMBL/GenBank/DDBJ whole genome shotgun (WGS) entry which is preliminary data.</text>
</comment>
<protein>
    <recommendedName>
        <fullName evidence="3">Lipoprotein</fullName>
    </recommendedName>
</protein>
<evidence type="ECO:0008006" key="3">
    <source>
        <dbReference type="Google" id="ProtNLM"/>
    </source>
</evidence>
<dbReference type="EMBL" id="JBHUOL010000018">
    <property type="protein sequence ID" value="MFD2909394.1"/>
    <property type="molecule type" value="Genomic_DNA"/>
</dbReference>
<accession>A0ABW5Z941</accession>
<reference evidence="2" key="1">
    <citation type="journal article" date="2019" name="Int. J. Syst. Evol. Microbiol.">
        <title>The Global Catalogue of Microorganisms (GCM) 10K type strain sequencing project: providing services to taxonomists for standard genome sequencing and annotation.</title>
        <authorList>
            <consortium name="The Broad Institute Genomics Platform"/>
            <consortium name="The Broad Institute Genome Sequencing Center for Infectious Disease"/>
            <person name="Wu L."/>
            <person name="Ma J."/>
        </authorList>
    </citation>
    <scope>NUCLEOTIDE SEQUENCE [LARGE SCALE GENOMIC DNA]</scope>
    <source>
        <strain evidence="2">KCTC 52644</strain>
    </source>
</reference>
<keyword evidence="2" id="KW-1185">Reference proteome</keyword>